<reference evidence="1" key="1">
    <citation type="submission" date="2021-02" db="EMBL/GenBank/DDBJ databases">
        <authorList>
            <consortium name="DOE Joint Genome Institute"/>
            <person name="Ahrendt S."/>
            <person name="Looney B.P."/>
            <person name="Miyauchi S."/>
            <person name="Morin E."/>
            <person name="Drula E."/>
            <person name="Courty P.E."/>
            <person name="Chicoki N."/>
            <person name="Fauchery L."/>
            <person name="Kohler A."/>
            <person name="Kuo A."/>
            <person name="Labutti K."/>
            <person name="Pangilinan J."/>
            <person name="Lipzen A."/>
            <person name="Riley R."/>
            <person name="Andreopoulos W."/>
            <person name="He G."/>
            <person name="Johnson J."/>
            <person name="Barry K.W."/>
            <person name="Grigoriev I.V."/>
            <person name="Nagy L."/>
            <person name="Hibbett D."/>
            <person name="Henrissat B."/>
            <person name="Matheny P.B."/>
            <person name="Labbe J."/>
            <person name="Martin F."/>
        </authorList>
    </citation>
    <scope>NUCLEOTIDE SEQUENCE</scope>
    <source>
        <strain evidence="1">FP105234-sp</strain>
    </source>
</reference>
<reference evidence="1" key="2">
    <citation type="journal article" date="2022" name="New Phytol.">
        <title>Evolutionary transition to the ectomycorrhizal habit in the genomes of a hyperdiverse lineage of mushroom-forming fungi.</title>
        <authorList>
            <person name="Looney B."/>
            <person name="Miyauchi S."/>
            <person name="Morin E."/>
            <person name="Drula E."/>
            <person name="Courty P.E."/>
            <person name="Kohler A."/>
            <person name="Kuo A."/>
            <person name="LaButti K."/>
            <person name="Pangilinan J."/>
            <person name="Lipzen A."/>
            <person name="Riley R."/>
            <person name="Andreopoulos W."/>
            <person name="He G."/>
            <person name="Johnson J."/>
            <person name="Nolan M."/>
            <person name="Tritt A."/>
            <person name="Barry K.W."/>
            <person name="Grigoriev I.V."/>
            <person name="Nagy L.G."/>
            <person name="Hibbett D."/>
            <person name="Henrissat B."/>
            <person name="Matheny P.B."/>
            <person name="Labbe J."/>
            <person name="Martin F.M."/>
        </authorList>
    </citation>
    <scope>NUCLEOTIDE SEQUENCE</scope>
    <source>
        <strain evidence="1">FP105234-sp</strain>
    </source>
</reference>
<name>A0ACB8R716_9AGAM</name>
<gene>
    <name evidence="1" type="ORF">FA95DRAFT_1577642</name>
</gene>
<proteinExistence type="predicted"/>
<organism evidence="1 2">
    <name type="scientific">Auriscalpium vulgare</name>
    <dbReference type="NCBI Taxonomy" id="40419"/>
    <lineage>
        <taxon>Eukaryota</taxon>
        <taxon>Fungi</taxon>
        <taxon>Dikarya</taxon>
        <taxon>Basidiomycota</taxon>
        <taxon>Agaricomycotina</taxon>
        <taxon>Agaricomycetes</taxon>
        <taxon>Russulales</taxon>
        <taxon>Auriscalpiaceae</taxon>
        <taxon>Auriscalpium</taxon>
    </lineage>
</organism>
<dbReference type="Proteomes" id="UP000814033">
    <property type="component" value="Unassembled WGS sequence"/>
</dbReference>
<sequence>MFPCGGLTVRDDPRIDTYLHRPAQTAAGSRSEHTIASDRFDGRNFADISADEQRQVLDIKMHGNCWTLDHDDCREEVPANRKAADGRLLSCECCTAILSDRAFKKMLRKPLPSDASFRYTNKRYRKTGWAGIFARIRGVKEIIEDPDPKHSVGVRYALGVLQGKYSENEVFTSLVEGMVLRQERKERGVGLQNFRWSRPYDIFASAIRIQSPRTYRLLEQHIPMPAERHLRRKEASRPKIPIEIGRQTFILAAERLNMLNYFGPVALSCDDTKLFAAFRLFWDAARKTYTLIGATDGPHDVVDAEQVESVMKSLDLVKVTKVRVWVLQVPLPKVTPIILAAMPLDALDMPDLHKPLNAILDGLNEQCISVISYSCDGTEAERSLQREKQRQSTHFIRHSIPSPRPGGSDLDISILTFEAVPLTMVQDSKHALKTFRNNLLSGARLLTLGNYTAMYGHVRAAAFEDDSPLYHRDVEKVDRQDDNAASRLFSASSLQFFATHHPEDLGVIVYLFVLGDLVDAWQNRSISHLERVKMVLRARYFLVLWSKYLESAQYKLPKHFISREAADIASFLISALISLIIVYRDHLGLEYPLLPWLHSTEASGLDAAVLGKFPTNEQINSAAVQASDEADSLIHLLGVNPNLVRAGFKVLPSGQSSVAWPVHLPTLPDGSGDLDGGHGPSGGADDSESAHEFDYDSEPGGAQQLQDIFNAEEVNQWSDGTKAPRSHALDEKLLALTCASFAVMADEQTKLDELPELDDHAIQAFHSEESKHIYDALSESQRGVFDFPDDVSPTFTLTQETLDLTALVDIRRAHETDHARRGVRTAKVNTSLDSNTNAAVHRQLLEKFRELLKSEQDSQAPGTGNRRIERWTTKSRGPSKPADDPQHAPVETGNAANASAAASAAAKRALKKRRTIVQRSLPLLEDLVTARISTFRPLRLHDCAIVSRNLLKGWWERHAAVNQVENVAAISYVAVEAYSHVVQRQFSVVPHMMAAWQTKRFALLPSYSLLFLTGAPTALARAVEMPVTDADMFRKLQLDKHKLPGLMKAFRKLGAAAPEVHDDGDSLDEVGAGQRQKFGHKRRRPDAKSGQTQAPTEAGYNPDKI</sequence>
<keyword evidence="2" id="KW-1185">Reference proteome</keyword>
<accession>A0ACB8R716</accession>
<evidence type="ECO:0000313" key="2">
    <source>
        <dbReference type="Proteomes" id="UP000814033"/>
    </source>
</evidence>
<dbReference type="EMBL" id="MU276315">
    <property type="protein sequence ID" value="KAI0039353.1"/>
    <property type="molecule type" value="Genomic_DNA"/>
</dbReference>
<comment type="caution">
    <text evidence="1">The sequence shown here is derived from an EMBL/GenBank/DDBJ whole genome shotgun (WGS) entry which is preliminary data.</text>
</comment>
<protein>
    <submittedName>
        <fullName evidence="1">Uncharacterized protein</fullName>
    </submittedName>
</protein>
<evidence type="ECO:0000313" key="1">
    <source>
        <dbReference type="EMBL" id="KAI0039353.1"/>
    </source>
</evidence>